<feature type="region of interest" description="Disordered" evidence="5">
    <location>
        <begin position="230"/>
        <end position="255"/>
    </location>
</feature>
<proteinExistence type="inferred from homology"/>
<dbReference type="InterPro" id="IPR014762">
    <property type="entry name" value="DNA_mismatch_repair_CS"/>
</dbReference>
<keyword evidence="3 4" id="KW-0234">DNA repair</keyword>
<reference evidence="8 9" key="1">
    <citation type="journal article" date="2014" name="PLoS Genet.">
        <title>Phylogenetically driven sequencing of extremely halophilic archaea reveals strategies for static and dynamic osmo-response.</title>
        <authorList>
            <person name="Becker E.A."/>
            <person name="Seitzer P.M."/>
            <person name="Tritt A."/>
            <person name="Larsen D."/>
            <person name="Krusor M."/>
            <person name="Yao A.I."/>
            <person name="Wu D."/>
            <person name="Madern D."/>
            <person name="Eisen J.A."/>
            <person name="Darling A.E."/>
            <person name="Facciotti M.T."/>
        </authorList>
    </citation>
    <scope>NUCLEOTIDE SEQUENCE [LARGE SCALE GENOMIC DNA]</scope>
    <source>
        <strain evidence="8 9">JCM 14978</strain>
    </source>
</reference>
<protein>
    <recommendedName>
        <fullName evidence="4">DNA mismatch repair protein MutL</fullName>
    </recommendedName>
</protein>
<dbReference type="InterPro" id="IPR042120">
    <property type="entry name" value="MutL_C_dimsub"/>
</dbReference>
<organism evidence="8 9">
    <name type="scientific">Halorubrum kocurii JCM 14978</name>
    <dbReference type="NCBI Taxonomy" id="1230456"/>
    <lineage>
        <taxon>Archaea</taxon>
        <taxon>Methanobacteriati</taxon>
        <taxon>Methanobacteriota</taxon>
        <taxon>Stenosarchaea group</taxon>
        <taxon>Halobacteria</taxon>
        <taxon>Halobacteriales</taxon>
        <taxon>Haloferacaceae</taxon>
        <taxon>Halorubrum</taxon>
    </lineage>
</organism>
<evidence type="ECO:0000256" key="1">
    <source>
        <dbReference type="ARBA" id="ARBA00006082"/>
    </source>
</evidence>
<dbReference type="PROSITE" id="PS00058">
    <property type="entry name" value="DNA_MISMATCH_REPAIR_1"/>
    <property type="match status" value="1"/>
</dbReference>
<dbReference type="Pfam" id="PF01119">
    <property type="entry name" value="DNA_mis_repair"/>
    <property type="match status" value="1"/>
</dbReference>
<feature type="region of interest" description="Disordered" evidence="5">
    <location>
        <begin position="346"/>
        <end position="562"/>
    </location>
</feature>
<dbReference type="SUPFAM" id="SSF55874">
    <property type="entry name" value="ATPase domain of HSP90 chaperone/DNA topoisomerase II/histidine kinase"/>
    <property type="match status" value="1"/>
</dbReference>
<dbReference type="PATRIC" id="fig|1230456.3.peg.2500"/>
<dbReference type="Gene3D" id="3.30.1370.100">
    <property type="entry name" value="MutL, C-terminal domain, regulatory subdomain"/>
    <property type="match status" value="1"/>
</dbReference>
<dbReference type="InterPro" id="IPR020568">
    <property type="entry name" value="Ribosomal_Su5_D2-typ_SF"/>
</dbReference>
<evidence type="ECO:0000256" key="4">
    <source>
        <dbReference type="HAMAP-Rule" id="MF_00149"/>
    </source>
</evidence>
<dbReference type="GO" id="GO:0140664">
    <property type="term" value="F:ATP-dependent DNA damage sensor activity"/>
    <property type="evidence" value="ECO:0007669"/>
    <property type="project" value="InterPro"/>
</dbReference>
<comment type="caution">
    <text evidence="8">The sequence shown here is derived from an EMBL/GenBank/DDBJ whole genome shotgun (WGS) entry which is preliminary data.</text>
</comment>
<dbReference type="Proteomes" id="UP000011546">
    <property type="component" value="Unassembled WGS sequence"/>
</dbReference>
<sequence>MEPPNIERLDERTVQRIAAGEVVERPASVVKELIENSLDAGASRVAVSVEAGGTEGVRVRDDGVGIPEDQLEAAVAEHATSKIGDIEDLDRGVGTLGFRGEALYTVGAVSRLTVRSRPPGAAAGAEITVDGGDVGDVRPAGCPEGTTVEVDDLFYNTPARKKFLKRTATEFDRVNTVVTGYALANPDVAVSLEHDGRETFATEGNGDLRSAVLAVYGREVAEAMVDVAWAPDGDGDPTGPDAADPPVRGVSGLVSHPETTRSTREYLATYVNGRYVTASALREAVLDAYGGQLAPDRYPFAVLFVEVPPGDVDVNVHPRKLEVRFDEEPAVREAVEGAVEEALLDHGLIRSTAPRGRSAPDQTEISPEGPDAEAVGGAGTDHERAALGDRADDDRERGDGDESDSGSDGGDDSAPEPGGDPTAAAASELDPSDEEAWAVGDVGSATTDSTESADPAESSGFASDRPSPRRWQSDPSESEGDTEDGDAGAVATAEVDGESGVDDASGLDRFGGPTPGDAESADSDATPSSVADASGERRAASTGSRPTATAQRTLDGESTSAERTYDSLPALRVLGQLHETYVVAEAPDGLVLIDQHAADERVNYERLRAAFADGADAQALAEPVRIALTAREAALFEEFVEDLAAVGFRAERAGEREVVVSSVPAVFDAAFDPELVRDVLSALVDDATAGDEPVTDVVDELLADLACYPSVTGNTSLTEGSVVNLLDRLDACENPYACPHGRPVVIRLDRDEIGSRFERDYPGHAGRRAE</sequence>
<evidence type="ECO:0000259" key="6">
    <source>
        <dbReference type="SMART" id="SM00853"/>
    </source>
</evidence>
<dbReference type="CDD" id="cd00782">
    <property type="entry name" value="MutL_Trans"/>
    <property type="match status" value="1"/>
</dbReference>
<dbReference type="InterPro" id="IPR014790">
    <property type="entry name" value="MutL_C"/>
</dbReference>
<dbReference type="STRING" id="1230456.C468_12587"/>
<feature type="compositionally biased region" description="Acidic residues" evidence="5">
    <location>
        <begin position="476"/>
        <end position="486"/>
    </location>
</feature>
<dbReference type="SMART" id="SM00853">
    <property type="entry name" value="MutL_C"/>
    <property type="match status" value="1"/>
</dbReference>
<dbReference type="GO" id="GO:0006298">
    <property type="term" value="P:mismatch repair"/>
    <property type="evidence" value="ECO:0007669"/>
    <property type="project" value="UniProtKB-UniRule"/>
</dbReference>
<dbReference type="InterPro" id="IPR036890">
    <property type="entry name" value="HATPase_C_sf"/>
</dbReference>
<dbReference type="InterPro" id="IPR020667">
    <property type="entry name" value="DNA_mismatch_repair_MutL"/>
</dbReference>
<keyword evidence="2 4" id="KW-0227">DNA damage</keyword>
<dbReference type="NCBIfam" id="TIGR00585">
    <property type="entry name" value="mutl"/>
    <property type="match status" value="1"/>
</dbReference>
<feature type="compositionally biased region" description="Polar residues" evidence="5">
    <location>
        <begin position="541"/>
        <end position="562"/>
    </location>
</feature>
<feature type="compositionally biased region" description="Acidic residues" evidence="5">
    <location>
        <begin position="401"/>
        <end position="414"/>
    </location>
</feature>
<dbReference type="HAMAP" id="MF_00149">
    <property type="entry name" value="DNA_mis_repair"/>
    <property type="match status" value="1"/>
</dbReference>
<comment type="similarity">
    <text evidence="1 4">Belongs to the DNA mismatch repair MutL/HexB family.</text>
</comment>
<evidence type="ECO:0000256" key="2">
    <source>
        <dbReference type="ARBA" id="ARBA00022763"/>
    </source>
</evidence>
<dbReference type="Gene3D" id="3.30.1540.20">
    <property type="entry name" value="MutL, C-terminal domain, dimerisation subdomain"/>
    <property type="match status" value="1"/>
</dbReference>
<feature type="domain" description="MutL C-terminal dimerisation" evidence="6">
    <location>
        <begin position="573"/>
        <end position="717"/>
    </location>
</feature>
<dbReference type="GO" id="GO:0032300">
    <property type="term" value="C:mismatch repair complex"/>
    <property type="evidence" value="ECO:0007669"/>
    <property type="project" value="InterPro"/>
</dbReference>
<dbReference type="SUPFAM" id="SSF118116">
    <property type="entry name" value="DNA mismatch repair protein MutL"/>
    <property type="match status" value="1"/>
</dbReference>
<accession>M0NWF7</accession>
<dbReference type="GO" id="GO:0005524">
    <property type="term" value="F:ATP binding"/>
    <property type="evidence" value="ECO:0007669"/>
    <property type="project" value="InterPro"/>
</dbReference>
<evidence type="ECO:0000259" key="7">
    <source>
        <dbReference type="SMART" id="SM01340"/>
    </source>
</evidence>
<evidence type="ECO:0000313" key="8">
    <source>
        <dbReference type="EMBL" id="EMA60905.1"/>
    </source>
</evidence>
<comment type="function">
    <text evidence="4">This protein is involved in the repair of mismatches in DNA. It is required for dam-dependent methyl-directed DNA mismatch repair. May act as a 'molecular matchmaker', a protein that promotes the formation of a stable complex between two or more DNA-binding proteins in an ATP-dependent manner without itself being part of a final effector complex.</text>
</comment>
<feature type="compositionally biased region" description="Low complexity" evidence="5">
    <location>
        <begin position="237"/>
        <end position="246"/>
    </location>
</feature>
<dbReference type="InterPro" id="IPR037198">
    <property type="entry name" value="MutL_C_sf"/>
</dbReference>
<evidence type="ECO:0000256" key="5">
    <source>
        <dbReference type="SAM" id="MobiDB-lite"/>
    </source>
</evidence>
<name>M0NWF7_9EURY</name>
<evidence type="ECO:0000256" key="3">
    <source>
        <dbReference type="ARBA" id="ARBA00023204"/>
    </source>
</evidence>
<dbReference type="Pfam" id="PF13589">
    <property type="entry name" value="HATPase_c_3"/>
    <property type="match status" value="1"/>
</dbReference>
<dbReference type="SMART" id="SM01340">
    <property type="entry name" value="DNA_mis_repair"/>
    <property type="match status" value="1"/>
</dbReference>
<dbReference type="InterPro" id="IPR014721">
    <property type="entry name" value="Ribsml_uS5_D2-typ_fold_subgr"/>
</dbReference>
<dbReference type="Gene3D" id="3.30.565.10">
    <property type="entry name" value="Histidine kinase-like ATPase, C-terminal domain"/>
    <property type="match status" value="1"/>
</dbReference>
<dbReference type="InterPro" id="IPR002099">
    <property type="entry name" value="MutL/Mlh/PMS"/>
</dbReference>
<keyword evidence="9" id="KW-1185">Reference proteome</keyword>
<dbReference type="InterPro" id="IPR042121">
    <property type="entry name" value="MutL_C_regsub"/>
</dbReference>
<dbReference type="Gene3D" id="3.30.230.10">
    <property type="match status" value="1"/>
</dbReference>
<dbReference type="FunFam" id="3.30.565.10:FF:000003">
    <property type="entry name" value="DNA mismatch repair endonuclease MutL"/>
    <property type="match status" value="1"/>
</dbReference>
<dbReference type="GO" id="GO:0030983">
    <property type="term" value="F:mismatched DNA binding"/>
    <property type="evidence" value="ECO:0007669"/>
    <property type="project" value="InterPro"/>
</dbReference>
<feature type="compositionally biased region" description="Basic and acidic residues" evidence="5">
    <location>
        <begin position="380"/>
        <end position="400"/>
    </location>
</feature>
<evidence type="ECO:0000313" key="9">
    <source>
        <dbReference type="Proteomes" id="UP000011546"/>
    </source>
</evidence>
<dbReference type="GO" id="GO:0016887">
    <property type="term" value="F:ATP hydrolysis activity"/>
    <property type="evidence" value="ECO:0007669"/>
    <property type="project" value="InterPro"/>
</dbReference>
<dbReference type="AlphaFoldDB" id="M0NWF7"/>
<dbReference type="InterPro" id="IPR038973">
    <property type="entry name" value="MutL/Mlh/Pms-like"/>
</dbReference>
<feature type="domain" description="DNA mismatch repair protein S5" evidence="7">
    <location>
        <begin position="212"/>
        <end position="344"/>
    </location>
</feature>
<dbReference type="InterPro" id="IPR013507">
    <property type="entry name" value="DNA_mismatch_S5_2-like"/>
</dbReference>
<dbReference type="SUPFAM" id="SSF54211">
    <property type="entry name" value="Ribosomal protein S5 domain 2-like"/>
    <property type="match status" value="1"/>
</dbReference>
<dbReference type="CDD" id="cd16926">
    <property type="entry name" value="HATPase_MutL-MLH-PMS-like"/>
    <property type="match status" value="1"/>
</dbReference>
<dbReference type="PANTHER" id="PTHR10073">
    <property type="entry name" value="DNA MISMATCH REPAIR PROTEIN MLH, PMS, MUTL"/>
    <property type="match status" value="1"/>
</dbReference>
<dbReference type="Pfam" id="PF08676">
    <property type="entry name" value="MutL_C"/>
    <property type="match status" value="1"/>
</dbReference>
<dbReference type="EMBL" id="AOJH01000076">
    <property type="protein sequence ID" value="EMA60905.1"/>
    <property type="molecule type" value="Genomic_DNA"/>
</dbReference>
<dbReference type="PANTHER" id="PTHR10073:SF12">
    <property type="entry name" value="DNA MISMATCH REPAIR PROTEIN MLH1"/>
    <property type="match status" value="1"/>
</dbReference>
<dbReference type="OrthoDB" id="146201at2157"/>
<dbReference type="RefSeq" id="WP_008849196.1">
    <property type="nucleotide sequence ID" value="NZ_AOJH01000076.1"/>
</dbReference>
<gene>
    <name evidence="4" type="primary">mutL</name>
    <name evidence="8" type="ORF">C468_12587</name>
</gene>